<dbReference type="RefSeq" id="WP_056877710.1">
    <property type="nucleotide sequence ID" value="NZ_JAVDXQ010000010.1"/>
</dbReference>
<organism evidence="6 7">
    <name type="scientific">Pelomonas aquatica</name>
    <dbReference type="NCBI Taxonomy" id="431058"/>
    <lineage>
        <taxon>Bacteria</taxon>
        <taxon>Pseudomonadati</taxon>
        <taxon>Pseudomonadota</taxon>
        <taxon>Betaproteobacteria</taxon>
        <taxon>Burkholderiales</taxon>
        <taxon>Sphaerotilaceae</taxon>
        <taxon>Roseateles</taxon>
    </lineage>
</organism>
<proteinExistence type="inferred from homology"/>
<evidence type="ECO:0000256" key="4">
    <source>
        <dbReference type="ARBA" id="ARBA00023163"/>
    </source>
</evidence>
<protein>
    <submittedName>
        <fullName evidence="6">RNA polymerase sigma factor (TIGR02999 family)</fullName>
    </submittedName>
</protein>
<evidence type="ECO:0000313" key="7">
    <source>
        <dbReference type="Proteomes" id="UP001180536"/>
    </source>
</evidence>
<dbReference type="InterPro" id="IPR053812">
    <property type="entry name" value="HTH_Sigma70_ECF-like"/>
</dbReference>
<dbReference type="InterPro" id="IPR014284">
    <property type="entry name" value="RNA_pol_sigma-70_dom"/>
</dbReference>
<feature type="domain" description="RNA polymerase sigma-70 ECF-like HTH" evidence="5">
    <location>
        <begin position="1"/>
        <end position="183"/>
    </location>
</feature>
<evidence type="ECO:0000256" key="3">
    <source>
        <dbReference type="ARBA" id="ARBA00023082"/>
    </source>
</evidence>
<dbReference type="PANTHER" id="PTHR43133:SF39">
    <property type="entry name" value="SIMILAR TO RNA POLYMERASE SIGMA-E FACTOR"/>
    <property type="match status" value="1"/>
</dbReference>
<gene>
    <name evidence="6" type="ORF">J2X16_005123</name>
</gene>
<dbReference type="PANTHER" id="PTHR43133">
    <property type="entry name" value="RNA POLYMERASE ECF-TYPE SIGMA FACTO"/>
    <property type="match status" value="1"/>
</dbReference>
<keyword evidence="3" id="KW-0731">Sigma factor</keyword>
<evidence type="ECO:0000259" key="5">
    <source>
        <dbReference type="Pfam" id="PF07638"/>
    </source>
</evidence>
<dbReference type="InterPro" id="IPR039425">
    <property type="entry name" value="RNA_pol_sigma-70-like"/>
</dbReference>
<comment type="similarity">
    <text evidence="1">Belongs to the sigma-70 factor family. ECF subfamily.</text>
</comment>
<dbReference type="Gene3D" id="1.10.1740.10">
    <property type="match status" value="1"/>
</dbReference>
<dbReference type="NCBIfam" id="TIGR02937">
    <property type="entry name" value="sigma70-ECF"/>
    <property type="match status" value="1"/>
</dbReference>
<dbReference type="SUPFAM" id="SSF88946">
    <property type="entry name" value="Sigma2 domain of RNA polymerase sigma factors"/>
    <property type="match status" value="1"/>
</dbReference>
<keyword evidence="2" id="KW-0805">Transcription regulation</keyword>
<name>A0ABU1ZGZ8_9BURK</name>
<dbReference type="InterPro" id="IPR036388">
    <property type="entry name" value="WH-like_DNA-bd_sf"/>
</dbReference>
<dbReference type="InterPro" id="IPR013325">
    <property type="entry name" value="RNA_pol_sigma_r2"/>
</dbReference>
<dbReference type="Proteomes" id="UP001180536">
    <property type="component" value="Unassembled WGS sequence"/>
</dbReference>
<dbReference type="Pfam" id="PF07638">
    <property type="entry name" value="Sigma70_ECF"/>
    <property type="match status" value="1"/>
</dbReference>
<dbReference type="InterPro" id="IPR013324">
    <property type="entry name" value="RNA_pol_sigma_r3/r4-like"/>
</dbReference>
<reference evidence="6 7" key="1">
    <citation type="submission" date="2023-07" db="EMBL/GenBank/DDBJ databases">
        <title>Sorghum-associated microbial communities from plants grown in Nebraska, USA.</title>
        <authorList>
            <person name="Schachtman D."/>
        </authorList>
    </citation>
    <scope>NUCLEOTIDE SEQUENCE [LARGE SCALE GENOMIC DNA]</scope>
    <source>
        <strain evidence="6 7">BE310</strain>
    </source>
</reference>
<evidence type="ECO:0000256" key="1">
    <source>
        <dbReference type="ARBA" id="ARBA00010641"/>
    </source>
</evidence>
<evidence type="ECO:0000313" key="6">
    <source>
        <dbReference type="EMBL" id="MDR7299753.1"/>
    </source>
</evidence>
<comment type="caution">
    <text evidence="6">The sequence shown here is derived from an EMBL/GenBank/DDBJ whole genome shotgun (WGS) entry which is preliminary data.</text>
</comment>
<dbReference type="Gene3D" id="1.10.10.10">
    <property type="entry name" value="Winged helix-like DNA-binding domain superfamily/Winged helix DNA-binding domain"/>
    <property type="match status" value="1"/>
</dbReference>
<keyword evidence="7" id="KW-1185">Reference proteome</keyword>
<dbReference type="EMBL" id="JAVDXQ010000010">
    <property type="protein sequence ID" value="MDR7299753.1"/>
    <property type="molecule type" value="Genomic_DNA"/>
</dbReference>
<sequence length="184" mass="20557">MGDITEWIEDARRGDREALDRIFNALYPELRRIAHRRLSPHARDAVLDTTALVHECYLKLLGANRLSVDNRVHFVAYASTAMRSIIVDWARAARADRRGGGADHLPLDTDSAGRLAQAEEEVLDVDAALASLAKLDPRLVQVVEMRYFGGMSDDEIGQALGLTGRTVRRDWEKARMLLAHALKS</sequence>
<keyword evidence="4" id="KW-0804">Transcription</keyword>
<accession>A0ABU1ZGZ8</accession>
<evidence type="ECO:0000256" key="2">
    <source>
        <dbReference type="ARBA" id="ARBA00023015"/>
    </source>
</evidence>
<dbReference type="SUPFAM" id="SSF88659">
    <property type="entry name" value="Sigma3 and sigma4 domains of RNA polymerase sigma factors"/>
    <property type="match status" value="1"/>
</dbReference>
<dbReference type="InterPro" id="IPR011517">
    <property type="entry name" value="RNA_pol_sigma70_ECF-like"/>
</dbReference>
<dbReference type="NCBIfam" id="TIGR02999">
    <property type="entry name" value="Sig-70_X6"/>
    <property type="match status" value="1"/>
</dbReference>